<keyword evidence="5" id="KW-1185">Reference proteome</keyword>
<organism evidence="4 5">
    <name type="scientific">Perca fluviatilis</name>
    <name type="common">European perch</name>
    <dbReference type="NCBI Taxonomy" id="8168"/>
    <lineage>
        <taxon>Eukaryota</taxon>
        <taxon>Metazoa</taxon>
        <taxon>Chordata</taxon>
        <taxon>Craniata</taxon>
        <taxon>Vertebrata</taxon>
        <taxon>Euteleostomi</taxon>
        <taxon>Actinopterygii</taxon>
        <taxon>Neopterygii</taxon>
        <taxon>Teleostei</taxon>
        <taxon>Neoteleostei</taxon>
        <taxon>Acanthomorphata</taxon>
        <taxon>Eupercaria</taxon>
        <taxon>Perciformes</taxon>
        <taxon>Percoidei</taxon>
        <taxon>Percidae</taxon>
        <taxon>Percinae</taxon>
        <taxon>Perca</taxon>
    </lineage>
</organism>
<dbReference type="InterPro" id="IPR002353">
    <property type="entry name" value="AntifreezeII"/>
</dbReference>
<dbReference type="InterPro" id="IPR001304">
    <property type="entry name" value="C-type_lectin-like"/>
</dbReference>
<gene>
    <name evidence="4" type="ORF">PFLUV_G00168460</name>
</gene>
<dbReference type="Gene3D" id="3.10.100.10">
    <property type="entry name" value="Mannose-Binding Protein A, subunit A"/>
    <property type="match status" value="1"/>
</dbReference>
<dbReference type="PANTHER" id="PTHR22803">
    <property type="entry name" value="MANNOSE, PHOSPHOLIPASE, LECTIN RECEPTOR RELATED"/>
    <property type="match status" value="1"/>
</dbReference>
<feature type="transmembrane region" description="Helical" evidence="2">
    <location>
        <begin position="21"/>
        <end position="43"/>
    </location>
</feature>
<keyword evidence="1" id="KW-1015">Disulfide bond</keyword>
<dbReference type="Pfam" id="PF00059">
    <property type="entry name" value="Lectin_C"/>
    <property type="match status" value="1"/>
</dbReference>
<keyword evidence="2" id="KW-1133">Transmembrane helix</keyword>
<evidence type="ECO:0000259" key="3">
    <source>
        <dbReference type="PROSITE" id="PS50041"/>
    </source>
</evidence>
<dbReference type="PRINTS" id="PR00356">
    <property type="entry name" value="ANTIFREEZEII"/>
</dbReference>
<accession>A0A6A5EPR9</accession>
<name>A0A6A5EPR9_PERFL</name>
<dbReference type="SMART" id="SM00034">
    <property type="entry name" value="CLECT"/>
    <property type="match status" value="1"/>
</dbReference>
<comment type="caution">
    <text evidence="4">The sequence shown here is derived from an EMBL/GenBank/DDBJ whole genome shotgun (WGS) entry which is preliminary data.</text>
</comment>
<dbReference type="EMBL" id="VHII01000014">
    <property type="protein sequence ID" value="KAF1380865.1"/>
    <property type="molecule type" value="Genomic_DNA"/>
</dbReference>
<dbReference type="InterPro" id="IPR018378">
    <property type="entry name" value="C-type_lectin_CS"/>
</dbReference>
<reference evidence="4 5" key="1">
    <citation type="submission" date="2019-06" db="EMBL/GenBank/DDBJ databases">
        <title>A chromosome-scale genome assembly of the European perch, Perca fluviatilis.</title>
        <authorList>
            <person name="Roques C."/>
            <person name="Zahm M."/>
            <person name="Cabau C."/>
            <person name="Klopp C."/>
            <person name="Bouchez O."/>
            <person name="Donnadieu C."/>
            <person name="Kuhl H."/>
            <person name="Gislard M."/>
            <person name="Guendouz S."/>
            <person name="Journot L."/>
            <person name="Haffray P."/>
            <person name="Bestin A."/>
            <person name="Morvezen R."/>
            <person name="Feron R."/>
            <person name="Wen M."/>
            <person name="Jouanno E."/>
            <person name="Herpin A."/>
            <person name="Schartl M."/>
            <person name="Postlethwait J."/>
            <person name="Schaerlinger B."/>
            <person name="Chardard D."/>
            <person name="Lecocq T."/>
            <person name="Poncet C."/>
            <person name="Jaffrelo L."/>
            <person name="Lampietro C."/>
            <person name="Guiguen Y."/>
        </authorList>
    </citation>
    <scope>NUCLEOTIDE SEQUENCE [LARGE SCALE GENOMIC DNA]</scope>
    <source>
        <tissue evidence="4">Blood</tissue>
    </source>
</reference>
<dbReference type="Proteomes" id="UP000465112">
    <property type="component" value="Chromosome 14"/>
</dbReference>
<evidence type="ECO:0000256" key="1">
    <source>
        <dbReference type="ARBA" id="ARBA00023157"/>
    </source>
</evidence>
<dbReference type="PROSITE" id="PS00615">
    <property type="entry name" value="C_TYPE_LECTIN_1"/>
    <property type="match status" value="1"/>
</dbReference>
<keyword evidence="2" id="KW-0812">Transmembrane</keyword>
<sequence length="205" mass="22960">MPKRNTEADTEKKEDNPAEDHFCIISTMKVLIVSLLVCALMALTRAAAVPEAEPGKKTGPLVQEGKSHIVEKSSSCPRGWTRYNGRCFLYVPTAITWAKAERNCQSLGGNLASVHNIQEYLWIQKLIATTSHNSKETWIGGSNAQEGGIWLWSDGSRFIYVNWCPGQPDNYQGSQHCLQMNYSDGKCWDDVQCYSNHPFVCSKKI</sequence>
<dbReference type="AlphaFoldDB" id="A0A6A5EPR9"/>
<dbReference type="PROSITE" id="PS50041">
    <property type="entry name" value="C_TYPE_LECTIN_2"/>
    <property type="match status" value="1"/>
</dbReference>
<dbReference type="InterPro" id="IPR016186">
    <property type="entry name" value="C-type_lectin-like/link_sf"/>
</dbReference>
<protein>
    <recommendedName>
        <fullName evidence="3">C-type lectin domain-containing protein</fullName>
    </recommendedName>
</protein>
<dbReference type="CDD" id="cd00037">
    <property type="entry name" value="CLECT"/>
    <property type="match status" value="1"/>
</dbReference>
<dbReference type="SUPFAM" id="SSF56436">
    <property type="entry name" value="C-type lectin-like"/>
    <property type="match status" value="1"/>
</dbReference>
<keyword evidence="2" id="KW-0472">Membrane</keyword>
<evidence type="ECO:0000313" key="4">
    <source>
        <dbReference type="EMBL" id="KAF1380865.1"/>
    </source>
</evidence>
<evidence type="ECO:0000256" key="2">
    <source>
        <dbReference type="SAM" id="Phobius"/>
    </source>
</evidence>
<dbReference type="InterPro" id="IPR016187">
    <property type="entry name" value="CTDL_fold"/>
</dbReference>
<evidence type="ECO:0000313" key="5">
    <source>
        <dbReference type="Proteomes" id="UP000465112"/>
    </source>
</evidence>
<feature type="domain" description="C-type lectin" evidence="3">
    <location>
        <begin position="83"/>
        <end position="202"/>
    </location>
</feature>
<dbReference type="InterPro" id="IPR050111">
    <property type="entry name" value="C-type_lectin/snaclec_domain"/>
</dbReference>
<proteinExistence type="predicted"/>